<dbReference type="PROSITE" id="PS50853">
    <property type="entry name" value="FN3"/>
    <property type="match status" value="2"/>
</dbReference>
<feature type="domain" description="Ig-like" evidence="3">
    <location>
        <begin position="157"/>
        <end position="265"/>
    </location>
</feature>
<dbReference type="InterPro" id="IPR013783">
    <property type="entry name" value="Ig-like_fold"/>
</dbReference>
<dbReference type="InterPro" id="IPR003598">
    <property type="entry name" value="Ig_sub2"/>
</dbReference>
<dbReference type="SUPFAM" id="SSF48726">
    <property type="entry name" value="Immunoglobulin"/>
    <property type="match status" value="5"/>
</dbReference>
<dbReference type="Pfam" id="PF07679">
    <property type="entry name" value="I-set"/>
    <property type="match status" value="1"/>
</dbReference>
<keyword evidence="6" id="KW-1185">Reference proteome</keyword>
<dbReference type="CDD" id="cd00096">
    <property type="entry name" value="Ig"/>
    <property type="match status" value="2"/>
</dbReference>
<feature type="domain" description="Fibronectin type-III" evidence="4">
    <location>
        <begin position="656"/>
        <end position="749"/>
    </location>
</feature>
<keyword evidence="2" id="KW-0393">Immunoglobulin domain</keyword>
<evidence type="ECO:0000313" key="5">
    <source>
        <dbReference type="EMBL" id="CAL8111076.1"/>
    </source>
</evidence>
<proteinExistence type="predicted"/>
<feature type="domain" description="Ig-like" evidence="3">
    <location>
        <begin position="560"/>
        <end position="648"/>
    </location>
</feature>
<dbReference type="InterPro" id="IPR003599">
    <property type="entry name" value="Ig_sub"/>
</dbReference>
<name>A0ABP1QSS2_9HEXA</name>
<dbReference type="SUPFAM" id="SSF49265">
    <property type="entry name" value="Fibronectin type III"/>
    <property type="match status" value="2"/>
</dbReference>
<dbReference type="InterPro" id="IPR036116">
    <property type="entry name" value="FN3_sf"/>
</dbReference>
<evidence type="ECO:0000256" key="1">
    <source>
        <dbReference type="ARBA" id="ARBA00022737"/>
    </source>
</evidence>
<feature type="domain" description="Ig-like" evidence="3">
    <location>
        <begin position="277"/>
        <end position="364"/>
    </location>
</feature>
<reference evidence="5 6" key="1">
    <citation type="submission" date="2024-08" db="EMBL/GenBank/DDBJ databases">
        <authorList>
            <person name="Cucini C."/>
            <person name="Frati F."/>
        </authorList>
    </citation>
    <scope>NUCLEOTIDE SEQUENCE [LARGE SCALE GENOMIC DNA]</scope>
</reference>
<sequence>MSQTSGNGHATVERSPFASPSPFYSAKRWLPTSWTESPGPPLHSTSLYCPGLEQDLKGKHINWSIIACTQVTFSSLLHEHPMPSRSHTVLGQCNASRHADNHLKNVFSPFLTTKPDKSCCESSDDGTLGSVYGSLVAGNGGGGGGNGDDWGPLGVPPDAEYITAIIGESVVFNCHVEFPDNYPVPYIVQWDKKGVEIPIHIWYDGYPTHSGEGYDGRVVRVNPNSSFGLASLNLSSIRESDRGWYNCRVYFLNRSPPPQNNRNVSGSWYHLDVHAPPRFVHTSDDVVYTKIGKNIILHCRAEGTPVPEIVWYKDTDPVQPSVTVSIVNEGTELRISNIKNEDIGDYTCIARNGEGKIHHSVKVLIAGSAVIINPPQNTTKAETEKVVFPCEWRAMPANATVVWYRDGIPVRQIASLESRIETPSEGSLIINPLHMDDSGFYECRVSNGIGETQSAVAYLNVEFPAQVTYTPTVQYLPNRLSGVVRCYIQANPGIQFVMWTRDKHLLEPYETEGFAVMHNGSLLIERVKESHQGMYTCTPYNVHGTKGASLAMQVIVKEPPKFDITPDPMYQSKLGTSLEIPCTANAPNGTTSPLITWQRRDGRPLPRDRARVVDGTLFLEDLHQMDYGEYECVASNEVATLVTSTKIIVEGTRPHAPYNITATAAMFYVTLNWYPGYSGGPDFSQKYVIWYRKLGESSWHTIQVTPDGSQRITIRSLSPATTYQFQVVGTNYLGDGHPSEIINVTTKEGIDTILANGTSEAPKTVNNATIKPEDPSTGTVIEILDYSVLVYPTDESGSTYIPTVLRPSGPKPGVPYNVTIVDQSDAFSIGIHWMPPIDAGRVSVAYYQIEYKSEAESWKPLNKEKILPPTTSYSCELTFIFVKENLNRQAFILFN</sequence>
<keyword evidence="1" id="KW-0677">Repeat</keyword>
<dbReference type="SMART" id="SM00060">
    <property type="entry name" value="FN3"/>
    <property type="match status" value="1"/>
</dbReference>
<dbReference type="PANTHER" id="PTHR10075">
    <property type="entry name" value="BASIGIN RELATED"/>
    <property type="match status" value="1"/>
</dbReference>
<dbReference type="Pfam" id="PF00041">
    <property type="entry name" value="fn3"/>
    <property type="match status" value="1"/>
</dbReference>
<evidence type="ECO:0000259" key="4">
    <source>
        <dbReference type="PROSITE" id="PS50853"/>
    </source>
</evidence>
<dbReference type="CDD" id="cd00063">
    <property type="entry name" value="FN3"/>
    <property type="match status" value="1"/>
</dbReference>
<dbReference type="PANTHER" id="PTHR10075:SF92">
    <property type="entry name" value="PROTEIN TURTLE"/>
    <property type="match status" value="1"/>
</dbReference>
<dbReference type="PROSITE" id="PS50835">
    <property type="entry name" value="IG_LIKE"/>
    <property type="match status" value="5"/>
</dbReference>
<gene>
    <name evidence="5" type="ORF">ODALV1_LOCUS14705</name>
</gene>
<dbReference type="Pfam" id="PF13927">
    <property type="entry name" value="Ig_3"/>
    <property type="match status" value="2"/>
</dbReference>
<dbReference type="InterPro" id="IPR007110">
    <property type="entry name" value="Ig-like_dom"/>
</dbReference>
<evidence type="ECO:0000256" key="2">
    <source>
        <dbReference type="ARBA" id="ARBA00023319"/>
    </source>
</evidence>
<protein>
    <recommendedName>
        <fullName evidence="7">Protein turtle</fullName>
    </recommendedName>
</protein>
<feature type="domain" description="Fibronectin type-III" evidence="4">
    <location>
        <begin position="814"/>
        <end position="895"/>
    </location>
</feature>
<dbReference type="InterPro" id="IPR036179">
    <property type="entry name" value="Ig-like_dom_sf"/>
</dbReference>
<comment type="caution">
    <text evidence="5">The sequence shown here is derived from an EMBL/GenBank/DDBJ whole genome shotgun (WGS) entry which is preliminary data.</text>
</comment>
<dbReference type="InterPro" id="IPR013098">
    <property type="entry name" value="Ig_I-set"/>
</dbReference>
<feature type="domain" description="Ig-like" evidence="3">
    <location>
        <begin position="464"/>
        <end position="555"/>
    </location>
</feature>
<dbReference type="Proteomes" id="UP001642540">
    <property type="component" value="Unassembled WGS sequence"/>
</dbReference>
<organism evidence="5 6">
    <name type="scientific">Orchesella dallaii</name>
    <dbReference type="NCBI Taxonomy" id="48710"/>
    <lineage>
        <taxon>Eukaryota</taxon>
        <taxon>Metazoa</taxon>
        <taxon>Ecdysozoa</taxon>
        <taxon>Arthropoda</taxon>
        <taxon>Hexapoda</taxon>
        <taxon>Collembola</taxon>
        <taxon>Entomobryomorpha</taxon>
        <taxon>Entomobryoidea</taxon>
        <taxon>Orchesellidae</taxon>
        <taxon>Orchesellinae</taxon>
        <taxon>Orchesella</taxon>
    </lineage>
</organism>
<feature type="domain" description="Ig-like" evidence="3">
    <location>
        <begin position="368"/>
        <end position="457"/>
    </location>
</feature>
<evidence type="ECO:0000259" key="3">
    <source>
        <dbReference type="PROSITE" id="PS50835"/>
    </source>
</evidence>
<dbReference type="Gene3D" id="2.60.40.10">
    <property type="entry name" value="Immunoglobulins"/>
    <property type="match status" value="7"/>
</dbReference>
<dbReference type="SMART" id="SM00409">
    <property type="entry name" value="IG"/>
    <property type="match status" value="5"/>
</dbReference>
<evidence type="ECO:0000313" key="6">
    <source>
        <dbReference type="Proteomes" id="UP001642540"/>
    </source>
</evidence>
<dbReference type="SMART" id="SM00408">
    <property type="entry name" value="IGc2"/>
    <property type="match status" value="5"/>
</dbReference>
<dbReference type="EMBL" id="CAXLJM020000046">
    <property type="protein sequence ID" value="CAL8111076.1"/>
    <property type="molecule type" value="Genomic_DNA"/>
</dbReference>
<dbReference type="InterPro" id="IPR003961">
    <property type="entry name" value="FN3_dom"/>
</dbReference>
<evidence type="ECO:0008006" key="7">
    <source>
        <dbReference type="Google" id="ProtNLM"/>
    </source>
</evidence>
<accession>A0ABP1QSS2</accession>